<accession>A0A4U6U6I6</accession>
<evidence type="ECO:0000313" key="2">
    <source>
        <dbReference type="EMBL" id="TKW10642.1"/>
    </source>
</evidence>
<evidence type="ECO:0000313" key="3">
    <source>
        <dbReference type="Proteomes" id="UP000298652"/>
    </source>
</evidence>
<keyword evidence="3" id="KW-1185">Reference proteome</keyword>
<dbReference type="OMA" id="GSHMAMA"/>
<name>A0A4U6U6I6_SETVI</name>
<proteinExistence type="predicted"/>
<gene>
    <name evidence="2" type="ORF">SEVIR_6G179100v2</name>
</gene>
<feature type="region of interest" description="Disordered" evidence="1">
    <location>
        <begin position="184"/>
        <end position="210"/>
    </location>
</feature>
<dbReference type="Proteomes" id="UP000298652">
    <property type="component" value="Chromosome 6"/>
</dbReference>
<sequence length="692" mass="72332">MAWQGLFAAPNGNQLALGDNINGSLLGPVFCPGTVLEGNFSLAAIFFSSDQYELARSRTLPLTTCRKPASAALTLLLGSKPKDVDVLLIEAEKAATCGFDFRGIVEPNLSIPVIYYYHEATGDKVDAIRRKLRSGTYTIRKPLDVDDVRDLWRVIAWRKCCLEVKPNHAGRNSVTFPSTAVVGSYGRGQKRKNSADPGSSSGGGAGDHSAMGQQQMNVIQGQERVNLLASQQQLEPHELRGMEAKKNNGKAPMVQQAHAMDARQKLRQSVLQSVLRALDMPQYNPSSSIFADAAGPSNNVTACAGASNTAGPTSLPVYPPAPAPAPALPPVNRRIFPAQAPPPPYPTPPPARTPVYQAPAPSPLYLFPPRSHGTGPIMLNFQQPQGGDLFTGTVTGGATTFGASAIAQTGAYNGNAASSSLLHDQSLNPGTDDQNELSAMVAMYTGPNPNPPMAPQHVGDRPNEAAIATLYNNNYTNYSAGSLAAPPQHVGHDAAAFAAAAKELEAVLNNDNFSTGSHMAMAPDQVLGMALNVNELTMAGRGAFGGGNDVAASSVAPHQDLAAAAPNGTHVAPGAMLDDIFESLMGPHGPGAAMDGNACFEKMFPDTDDNFTFPLEDLMALLDDGQNDGASATGGTNTATDVAGTSQIGGDEQGMGIWDMGAADKLGKVGDFLANGTGNFMFPRDVNKGSNK</sequence>
<reference evidence="2" key="1">
    <citation type="submission" date="2019-03" db="EMBL/GenBank/DDBJ databases">
        <title>WGS assembly of Setaria viridis.</title>
        <authorList>
            <person name="Huang P."/>
            <person name="Jenkins J."/>
            <person name="Grimwood J."/>
            <person name="Barry K."/>
            <person name="Healey A."/>
            <person name="Mamidi S."/>
            <person name="Sreedasyam A."/>
            <person name="Shu S."/>
            <person name="Feldman M."/>
            <person name="Wu J."/>
            <person name="Yu Y."/>
            <person name="Chen C."/>
            <person name="Johnson J."/>
            <person name="Rokhsar D."/>
            <person name="Baxter I."/>
            <person name="Schmutz J."/>
            <person name="Brutnell T."/>
            <person name="Kellogg E."/>
        </authorList>
    </citation>
    <scope>NUCLEOTIDE SEQUENCE [LARGE SCALE GENOMIC DNA]</scope>
</reference>
<protein>
    <submittedName>
        <fullName evidence="2">Uncharacterized protein</fullName>
    </submittedName>
</protein>
<organism evidence="2 3">
    <name type="scientific">Setaria viridis</name>
    <name type="common">Green bristlegrass</name>
    <name type="synonym">Setaria italica subsp. viridis</name>
    <dbReference type="NCBI Taxonomy" id="4556"/>
    <lineage>
        <taxon>Eukaryota</taxon>
        <taxon>Viridiplantae</taxon>
        <taxon>Streptophyta</taxon>
        <taxon>Embryophyta</taxon>
        <taxon>Tracheophyta</taxon>
        <taxon>Spermatophyta</taxon>
        <taxon>Magnoliopsida</taxon>
        <taxon>Liliopsida</taxon>
        <taxon>Poales</taxon>
        <taxon>Poaceae</taxon>
        <taxon>PACMAD clade</taxon>
        <taxon>Panicoideae</taxon>
        <taxon>Panicodae</taxon>
        <taxon>Paniceae</taxon>
        <taxon>Cenchrinae</taxon>
        <taxon>Setaria</taxon>
    </lineage>
</organism>
<dbReference type="EMBL" id="CM016557">
    <property type="protein sequence ID" value="TKW10642.1"/>
    <property type="molecule type" value="Genomic_DNA"/>
</dbReference>
<dbReference type="Gramene" id="TKW10642">
    <property type="protein sequence ID" value="TKW10642"/>
    <property type="gene ID" value="SEVIR_6G179100v2"/>
</dbReference>
<evidence type="ECO:0000256" key="1">
    <source>
        <dbReference type="SAM" id="MobiDB-lite"/>
    </source>
</evidence>
<dbReference type="AlphaFoldDB" id="A0A4U6U6I6"/>